<dbReference type="GO" id="GO:0008838">
    <property type="term" value="F:diaminopropionate ammonia-lyase activity"/>
    <property type="evidence" value="ECO:0007669"/>
    <property type="project" value="UniProtKB-EC"/>
</dbReference>
<dbReference type="SUPFAM" id="SSF53686">
    <property type="entry name" value="Tryptophan synthase beta subunit-like PLP-dependent enzymes"/>
    <property type="match status" value="1"/>
</dbReference>
<evidence type="ECO:0000313" key="5">
    <source>
        <dbReference type="Proteomes" id="UP000634229"/>
    </source>
</evidence>
<dbReference type="EC" id="4.3.1.15" evidence="4"/>
<gene>
    <name evidence="4" type="ORF">JK363_12980</name>
</gene>
<dbReference type="PANTHER" id="PTHR42937">
    <property type="match status" value="1"/>
</dbReference>
<organism evidence="4 5">
    <name type="scientific">Streptomyces coffeae</name>
    <dbReference type="NCBI Taxonomy" id="621382"/>
    <lineage>
        <taxon>Bacteria</taxon>
        <taxon>Bacillati</taxon>
        <taxon>Actinomycetota</taxon>
        <taxon>Actinomycetes</taxon>
        <taxon>Kitasatosporales</taxon>
        <taxon>Streptomycetaceae</taxon>
        <taxon>Streptomyces</taxon>
    </lineage>
</organism>
<dbReference type="InterPro" id="IPR001926">
    <property type="entry name" value="TrpB-like_PALP"/>
</dbReference>
<feature type="domain" description="Tryptophan synthase beta chain-like PALP" evidence="3">
    <location>
        <begin position="37"/>
        <end position="331"/>
    </location>
</feature>
<dbReference type="NCBIfam" id="NF006058">
    <property type="entry name" value="PRK08206.1"/>
    <property type="match status" value="1"/>
</dbReference>
<dbReference type="PANTHER" id="PTHR42937:SF1">
    <property type="entry name" value="DIAMINOPROPIONATE AMMONIA-LYASE"/>
    <property type="match status" value="1"/>
</dbReference>
<sequence length="368" mass="37741">MSSPAQSPARWFARPAARTWRCAAAPDGVRRFHTARPGYAPTPLTECPTLAAELGVGRVFVKDESSRLGLPAFKALGASWAVHRILAERSPDAPVQLVTATDGNHGRAVARMARLNGRPAHVFVPRGVHPDAVAAIETEGARVTRVDGPYDAAVRRAAEAAERPPAVLVQDFAWPGYEEIPGWIVEGYATLFHEIDEQLRSVGGELPDLLAVPVGVGSLAQAAVTHYRSRPTGPAPALLAVEPVAAACVLASLVRGEPVAVETGETTMAGLNCGTPSSLAWPVLRDGLDAAVAITDADSARASRDLAALGVSSGPCGAASLAGVRAALTGEGAADRRGALGLGPASTLVLLSTEGTAANPATAPATTP</sequence>
<evidence type="ECO:0000259" key="3">
    <source>
        <dbReference type="Pfam" id="PF00291"/>
    </source>
</evidence>
<reference evidence="4 5" key="1">
    <citation type="submission" date="2021-01" db="EMBL/GenBank/DDBJ databases">
        <title>WGS of actinomycetes isolated from Thailand.</title>
        <authorList>
            <person name="Thawai C."/>
        </authorList>
    </citation>
    <scope>NUCLEOTIDE SEQUENCE [LARGE SCALE GENOMIC DNA]</scope>
    <source>
        <strain evidence="4 5">CA1R205</strain>
    </source>
</reference>
<keyword evidence="4" id="KW-0456">Lyase</keyword>
<name>A0ABS1NBX2_9ACTN</name>
<comment type="caution">
    <text evidence="4">The sequence shown here is derived from an EMBL/GenBank/DDBJ whole genome shotgun (WGS) entry which is preliminary data.</text>
</comment>
<protein>
    <submittedName>
        <fullName evidence="4">Diaminopropionate ammonia-lyase</fullName>
        <ecNumber evidence="4">4.3.1.15</ecNumber>
    </submittedName>
</protein>
<dbReference type="Gene3D" id="3.40.50.1100">
    <property type="match status" value="3"/>
</dbReference>
<dbReference type="EMBL" id="JAERRF010000006">
    <property type="protein sequence ID" value="MBL1097580.1"/>
    <property type="molecule type" value="Genomic_DNA"/>
</dbReference>
<keyword evidence="2" id="KW-0663">Pyridoxal phosphate</keyword>
<evidence type="ECO:0000256" key="2">
    <source>
        <dbReference type="ARBA" id="ARBA00022898"/>
    </source>
</evidence>
<dbReference type="Proteomes" id="UP000634229">
    <property type="component" value="Unassembled WGS sequence"/>
</dbReference>
<keyword evidence="5" id="KW-1185">Reference proteome</keyword>
<evidence type="ECO:0000256" key="1">
    <source>
        <dbReference type="ARBA" id="ARBA00001933"/>
    </source>
</evidence>
<proteinExistence type="predicted"/>
<dbReference type="InterPro" id="IPR036052">
    <property type="entry name" value="TrpB-like_PALP_sf"/>
</dbReference>
<comment type="cofactor">
    <cofactor evidence="1">
        <name>pyridoxal 5'-phosphate</name>
        <dbReference type="ChEBI" id="CHEBI:597326"/>
    </cofactor>
</comment>
<dbReference type="Pfam" id="PF00291">
    <property type="entry name" value="PALP"/>
    <property type="match status" value="1"/>
</dbReference>
<accession>A0ABS1NBX2</accession>
<dbReference type="RefSeq" id="WP_201874981.1">
    <property type="nucleotide sequence ID" value="NZ_JAERRF010000006.1"/>
</dbReference>
<evidence type="ECO:0000313" key="4">
    <source>
        <dbReference type="EMBL" id="MBL1097580.1"/>
    </source>
</evidence>